<dbReference type="RefSeq" id="WP_349300991.1">
    <property type="nucleotide sequence ID" value="NZ_JBEDNQ010000012.1"/>
</dbReference>
<reference evidence="2 3" key="1">
    <citation type="submission" date="2024-03" db="EMBL/GenBank/DDBJ databases">
        <title>Draft genome sequence of Pseudonocardia nematodicida JCM 31783.</title>
        <authorList>
            <person name="Butdee W."/>
            <person name="Duangmal K."/>
        </authorList>
    </citation>
    <scope>NUCLEOTIDE SEQUENCE [LARGE SCALE GENOMIC DNA]</scope>
    <source>
        <strain evidence="2 3">JCM 31783</strain>
    </source>
</reference>
<gene>
    <name evidence="2" type="ORF">WIS52_25875</name>
</gene>
<name>A0ABV1KJ74_9PSEU</name>
<dbReference type="PANTHER" id="PTHR45688">
    <property type="match status" value="1"/>
</dbReference>
<evidence type="ECO:0000313" key="3">
    <source>
        <dbReference type="Proteomes" id="UP001494902"/>
    </source>
</evidence>
<protein>
    <submittedName>
        <fullName evidence="2">Aminotransferase class III-fold pyridoxal phosphate-dependent enzyme</fullName>
    </submittedName>
</protein>
<keyword evidence="2" id="KW-0032">Aminotransferase</keyword>
<dbReference type="Proteomes" id="UP001494902">
    <property type="component" value="Unassembled WGS sequence"/>
</dbReference>
<dbReference type="Pfam" id="PF00202">
    <property type="entry name" value="Aminotran_3"/>
    <property type="match status" value="1"/>
</dbReference>
<dbReference type="InterPro" id="IPR015422">
    <property type="entry name" value="PyrdxlP-dep_Trfase_small"/>
</dbReference>
<dbReference type="InterPro" id="IPR015424">
    <property type="entry name" value="PyrdxlP-dep_Trfase"/>
</dbReference>
<sequence length="108" mass="11779">MTMVSDGRRAESRSPEQFWDTARRHVIRYGPAGLVPSIIERAEGSVLYDETGRAILDFTSGRMSSLLGHAHPAVVETVSRSIATLDHLFSGMLSHPVRSTADGATLAW</sequence>
<dbReference type="InterPro" id="IPR005814">
    <property type="entry name" value="Aminotrans_3"/>
</dbReference>
<evidence type="ECO:0000313" key="2">
    <source>
        <dbReference type="EMBL" id="MEQ3553918.1"/>
    </source>
</evidence>
<evidence type="ECO:0000256" key="1">
    <source>
        <dbReference type="ARBA" id="ARBA00008954"/>
    </source>
</evidence>
<dbReference type="SUPFAM" id="SSF53383">
    <property type="entry name" value="PLP-dependent transferases"/>
    <property type="match status" value="1"/>
</dbReference>
<dbReference type="Gene3D" id="3.90.1150.10">
    <property type="entry name" value="Aspartate Aminotransferase, domain 1"/>
    <property type="match status" value="1"/>
</dbReference>
<accession>A0ABV1KJ74</accession>
<comment type="caution">
    <text evidence="2">The sequence shown here is derived from an EMBL/GenBank/DDBJ whole genome shotgun (WGS) entry which is preliminary data.</text>
</comment>
<dbReference type="EMBL" id="JBEDNQ010000012">
    <property type="protein sequence ID" value="MEQ3553918.1"/>
    <property type="molecule type" value="Genomic_DNA"/>
</dbReference>
<dbReference type="GO" id="GO:0008483">
    <property type="term" value="F:transaminase activity"/>
    <property type="evidence" value="ECO:0007669"/>
    <property type="project" value="UniProtKB-KW"/>
</dbReference>
<keyword evidence="2" id="KW-0808">Transferase</keyword>
<dbReference type="PANTHER" id="PTHR45688:SF13">
    <property type="entry name" value="ALANINE--GLYOXYLATE AMINOTRANSFERASE 2-LIKE"/>
    <property type="match status" value="1"/>
</dbReference>
<keyword evidence="3" id="KW-1185">Reference proteome</keyword>
<proteinExistence type="inferred from homology"/>
<comment type="similarity">
    <text evidence="1">Belongs to the class-III pyridoxal-phosphate-dependent aminotransferase family.</text>
</comment>
<organism evidence="2 3">
    <name type="scientific">Pseudonocardia nematodicida</name>
    <dbReference type="NCBI Taxonomy" id="1206997"/>
    <lineage>
        <taxon>Bacteria</taxon>
        <taxon>Bacillati</taxon>
        <taxon>Actinomycetota</taxon>
        <taxon>Actinomycetes</taxon>
        <taxon>Pseudonocardiales</taxon>
        <taxon>Pseudonocardiaceae</taxon>
        <taxon>Pseudonocardia</taxon>
    </lineage>
</organism>